<comment type="caution">
    <text evidence="8">The sequence shown here is derived from an EMBL/GenBank/DDBJ whole genome shotgun (WGS) entry which is preliminary data.</text>
</comment>
<feature type="compositionally biased region" description="Low complexity" evidence="6">
    <location>
        <begin position="190"/>
        <end position="220"/>
    </location>
</feature>
<sequence>MGGGVSRPPGARQMVLYSLSRKTHFEKGELSKLHVKFRELAAKEGNPYTITLADFQEALTFLGIDESDGTLLAAVFKQMDLTDSGVETGQVNFSQFCAVCSSMLSGPMEEKLDFSFALYDTNGTGLVEKTGMECTELVDTIFKEHDTDGTGSLSYKQYMSAIVANPILTSFVSGQGKGPVSQASIKDLPADLPEAAPEADGPAPAPEEAAAYAAAPAPAA</sequence>
<feature type="region of interest" description="Disordered" evidence="6">
    <location>
        <begin position="181"/>
        <end position="220"/>
    </location>
</feature>
<dbReference type="InterPro" id="IPR028846">
    <property type="entry name" value="Recoverin"/>
</dbReference>
<dbReference type="Proteomes" id="UP001363151">
    <property type="component" value="Unassembled WGS sequence"/>
</dbReference>
<keyword evidence="9" id="KW-1185">Reference proteome</keyword>
<evidence type="ECO:0000259" key="7">
    <source>
        <dbReference type="PROSITE" id="PS50222"/>
    </source>
</evidence>
<gene>
    <name evidence="8" type="ORF">SO694_000011069</name>
</gene>
<accession>A0ABR1GC86</accession>
<name>A0ABR1GC86_AURAN</name>
<dbReference type="Gene3D" id="1.10.238.10">
    <property type="entry name" value="EF-hand"/>
    <property type="match status" value="1"/>
</dbReference>
<keyword evidence="3" id="KW-0479">Metal-binding</keyword>
<dbReference type="PANTHER" id="PTHR23055:SF178">
    <property type="entry name" value="NEUROCALCIN HOMOLOG"/>
    <property type="match status" value="1"/>
</dbReference>
<dbReference type="InterPro" id="IPR011992">
    <property type="entry name" value="EF-hand-dom_pair"/>
</dbReference>
<evidence type="ECO:0000256" key="2">
    <source>
        <dbReference type="ARBA" id="ARBA00022707"/>
    </source>
</evidence>
<organism evidence="8 9">
    <name type="scientific">Aureococcus anophagefferens</name>
    <name type="common">Harmful bloom alga</name>
    <dbReference type="NCBI Taxonomy" id="44056"/>
    <lineage>
        <taxon>Eukaryota</taxon>
        <taxon>Sar</taxon>
        <taxon>Stramenopiles</taxon>
        <taxon>Ochrophyta</taxon>
        <taxon>Pelagophyceae</taxon>
        <taxon>Pelagomonadales</taxon>
        <taxon>Pelagomonadaceae</taxon>
        <taxon>Aureococcus</taxon>
    </lineage>
</organism>
<evidence type="ECO:0000256" key="1">
    <source>
        <dbReference type="ARBA" id="ARBA00006049"/>
    </source>
</evidence>
<keyword evidence="4" id="KW-0677">Repeat</keyword>
<comment type="similarity">
    <text evidence="1">Belongs to the recoverin family.</text>
</comment>
<evidence type="ECO:0000256" key="6">
    <source>
        <dbReference type="SAM" id="MobiDB-lite"/>
    </source>
</evidence>
<feature type="domain" description="EF-hand" evidence="7">
    <location>
        <begin position="133"/>
        <end position="168"/>
    </location>
</feature>
<reference evidence="8 9" key="1">
    <citation type="submission" date="2024-03" db="EMBL/GenBank/DDBJ databases">
        <title>Aureococcus anophagefferens CCMP1851 and Kratosvirus quantuckense: Draft genome of a second virus-susceptible host strain in the model system.</title>
        <authorList>
            <person name="Chase E."/>
            <person name="Truchon A.R."/>
            <person name="Schepens W."/>
            <person name="Wilhelm S.W."/>
        </authorList>
    </citation>
    <scope>NUCLEOTIDE SEQUENCE [LARGE SCALE GENOMIC DNA]</scope>
    <source>
        <strain evidence="8 9">CCMP1851</strain>
    </source>
</reference>
<dbReference type="SUPFAM" id="SSF47473">
    <property type="entry name" value="EF-hand"/>
    <property type="match status" value="1"/>
</dbReference>
<dbReference type="InterPro" id="IPR002048">
    <property type="entry name" value="EF_hand_dom"/>
</dbReference>
<dbReference type="EMBL" id="JBBJCI010000035">
    <property type="protein sequence ID" value="KAK7253525.1"/>
    <property type="molecule type" value="Genomic_DNA"/>
</dbReference>
<evidence type="ECO:0000256" key="3">
    <source>
        <dbReference type="ARBA" id="ARBA00022723"/>
    </source>
</evidence>
<keyword evidence="2" id="KW-0519">Myristate</keyword>
<evidence type="ECO:0000313" key="8">
    <source>
        <dbReference type="EMBL" id="KAK7253525.1"/>
    </source>
</evidence>
<dbReference type="PANTHER" id="PTHR23055">
    <property type="entry name" value="CALCIUM BINDING PROTEINS"/>
    <property type="match status" value="1"/>
</dbReference>
<proteinExistence type="inferred from homology"/>
<evidence type="ECO:0000313" key="9">
    <source>
        <dbReference type="Proteomes" id="UP001363151"/>
    </source>
</evidence>
<evidence type="ECO:0000256" key="5">
    <source>
        <dbReference type="ARBA" id="ARBA00023288"/>
    </source>
</evidence>
<keyword evidence="5" id="KW-0449">Lipoprotein</keyword>
<protein>
    <recommendedName>
        <fullName evidence="7">EF-hand domain-containing protein</fullName>
    </recommendedName>
</protein>
<dbReference type="PROSITE" id="PS50222">
    <property type="entry name" value="EF_HAND_2"/>
    <property type="match status" value="1"/>
</dbReference>
<evidence type="ECO:0000256" key="4">
    <source>
        <dbReference type="ARBA" id="ARBA00022737"/>
    </source>
</evidence>